<sequence>MTIKVNSVEHAQPTPEFIRALDSLKGHTFRSGFHVVQIPPPTKIAPWAVALQAEINDSPSQDPDFFRGNAKFVVLHDPAGQAAWNGTFRIVIHAQAPIESDLGDDPLLGEVAWSWLPEALAETGAQFHSLNGTVTRVFNETFGGLYIDSSRIDLEVRASWTPQSEFLDQHLFAWQRFCTTMAGMPPESSISSLPRRIERV</sequence>
<organism evidence="1 2">
    <name type="scientific">Arcanobacterium pinnipediorum</name>
    <dbReference type="NCBI Taxonomy" id="1503041"/>
    <lineage>
        <taxon>Bacteria</taxon>
        <taxon>Bacillati</taxon>
        <taxon>Actinomycetota</taxon>
        <taxon>Actinomycetes</taxon>
        <taxon>Actinomycetales</taxon>
        <taxon>Actinomycetaceae</taxon>
        <taxon>Arcanobacterium</taxon>
    </lineage>
</organism>
<dbReference type="Proteomes" id="UP001056109">
    <property type="component" value="Chromosome"/>
</dbReference>
<dbReference type="InterPro" id="IPR021555">
    <property type="entry name" value="DUF3000"/>
</dbReference>
<evidence type="ECO:0000313" key="1">
    <source>
        <dbReference type="EMBL" id="USR80147.1"/>
    </source>
</evidence>
<keyword evidence="2" id="KW-1185">Reference proteome</keyword>
<protein>
    <submittedName>
        <fullName evidence="1">DUF3000 domain-containing protein</fullName>
    </submittedName>
</protein>
<dbReference type="Pfam" id="PF11452">
    <property type="entry name" value="DUF3000"/>
    <property type="match status" value="1"/>
</dbReference>
<accession>A0ABY5AIV0</accession>
<dbReference type="EMBL" id="CP099547">
    <property type="protein sequence ID" value="USR80147.1"/>
    <property type="molecule type" value="Genomic_DNA"/>
</dbReference>
<reference evidence="1" key="1">
    <citation type="submission" date="2022-06" db="EMBL/GenBank/DDBJ databases">
        <title>Complete Genome Sequence of Arcanobacterium pinnipediorum strain DSM 28752 isolated from a harbour seal.</title>
        <authorList>
            <person name="Borowiak M."/>
            <person name="Kreitlow A."/>
            <person name="Alssahen M."/>
            <person name="Malorny B."/>
            <person name="Laemmler C."/>
            <person name="Prenger-Berninghoff E."/>
            <person name="Siebert U."/>
            <person name="Ploetz M."/>
            <person name="Abdulmawjood A."/>
        </authorList>
    </citation>
    <scope>NUCLEOTIDE SEQUENCE</scope>
    <source>
        <strain evidence="1">DSM 28752</strain>
    </source>
</reference>
<dbReference type="RefSeq" id="WP_252673997.1">
    <property type="nucleotide sequence ID" value="NZ_CP099547.1"/>
</dbReference>
<gene>
    <name evidence="1" type="ORF">NG665_04005</name>
</gene>
<name>A0ABY5AIV0_9ACTO</name>
<evidence type="ECO:0000313" key="2">
    <source>
        <dbReference type="Proteomes" id="UP001056109"/>
    </source>
</evidence>
<proteinExistence type="predicted"/>